<keyword evidence="1" id="KW-0808">Transferase</keyword>
<protein>
    <submittedName>
        <fullName evidence="1">Nucleoside 2-deoxyribosyltransferase</fullName>
    </submittedName>
</protein>
<evidence type="ECO:0000313" key="1">
    <source>
        <dbReference type="EMBL" id="PWF99696.1"/>
    </source>
</evidence>
<evidence type="ECO:0000313" key="2">
    <source>
        <dbReference type="Proteomes" id="UP000245080"/>
    </source>
</evidence>
<accession>A0A2V1MXG2</accession>
<comment type="caution">
    <text evidence="1">The sequence shown here is derived from an EMBL/GenBank/DDBJ whole genome shotgun (WGS) entry which is preliminary data.</text>
</comment>
<sequence>MADSMHIYLAGPFFDEANEQRDRANRVADKLRQNPSVTSVFVPMDSDENTSADFSQALDKQHEWGTMTYNSDIDELSKADAVVAILDFYGHGMDDGTAFEVGYFHALFPNKPVLIYQEGDELANLMLTNAARFYTKDINDLETVDFQNMPVKEYEGALF</sequence>
<dbReference type="PANTHER" id="PTHR15364:SF0">
    <property type="entry name" value="2'-DEOXYNUCLEOSIDE 5'-PHOSPHATE N-HYDROLASE 1"/>
    <property type="match status" value="1"/>
</dbReference>
<dbReference type="GO" id="GO:0009159">
    <property type="term" value="P:deoxyribonucleoside monophosphate catabolic process"/>
    <property type="evidence" value="ECO:0007669"/>
    <property type="project" value="TreeGrafter"/>
</dbReference>
<dbReference type="Proteomes" id="UP000245080">
    <property type="component" value="Unassembled WGS sequence"/>
</dbReference>
<gene>
    <name evidence="1" type="ORF">DCM90_07735</name>
</gene>
<keyword evidence="2" id="KW-1185">Reference proteome</keyword>
<dbReference type="PANTHER" id="PTHR15364">
    <property type="entry name" value="2'-DEOXYNUCLEOSIDE 5'-PHOSPHATE N-HYDROLASE 1"/>
    <property type="match status" value="1"/>
</dbReference>
<dbReference type="GO" id="GO:0016740">
    <property type="term" value="F:transferase activity"/>
    <property type="evidence" value="ECO:0007669"/>
    <property type="project" value="UniProtKB-KW"/>
</dbReference>
<dbReference type="Pfam" id="PF05014">
    <property type="entry name" value="Nuc_deoxyrib_tr"/>
    <property type="match status" value="1"/>
</dbReference>
<reference evidence="1 2" key="1">
    <citation type="journal article" date="2018" name="Int. J. Syst. Evol. Microbiol.">
        <title>Lactobacillus bambusae sp. nov., isolated from a traditional fermented Ma-bamboo shoots of Taiwan.</title>
        <authorList>
            <person name="Wang L.-T."/>
        </authorList>
    </citation>
    <scope>NUCLEOTIDE SEQUENCE [LARGE SCALE GENOMIC DNA]</scope>
    <source>
        <strain evidence="1 2">BS-W1</strain>
    </source>
</reference>
<dbReference type="InterPro" id="IPR051239">
    <property type="entry name" value="2'-dNMP_N-hydrolase"/>
</dbReference>
<name>A0A2V1MXG2_9LACO</name>
<dbReference type="InterPro" id="IPR007710">
    <property type="entry name" value="Nucleoside_deoxyribTrfase"/>
</dbReference>
<dbReference type="OrthoDB" id="397706at2"/>
<dbReference type="Gene3D" id="3.40.50.450">
    <property type="match status" value="1"/>
</dbReference>
<dbReference type="EMBL" id="QCXQ01000005">
    <property type="protein sequence ID" value="PWF99696.1"/>
    <property type="molecule type" value="Genomic_DNA"/>
</dbReference>
<proteinExistence type="predicted"/>
<dbReference type="AlphaFoldDB" id="A0A2V1MXG2"/>
<dbReference type="RefSeq" id="WP_109250797.1">
    <property type="nucleotide sequence ID" value="NZ_QCXQ01000005.1"/>
</dbReference>
<dbReference type="GO" id="GO:0070694">
    <property type="term" value="F:5-hydroxymethyl-dUMP N-hydrolase activity"/>
    <property type="evidence" value="ECO:0007669"/>
    <property type="project" value="TreeGrafter"/>
</dbReference>
<organism evidence="1 2">
    <name type="scientific">Levilactobacillus bambusae</name>
    <dbReference type="NCBI Taxonomy" id="2024736"/>
    <lineage>
        <taxon>Bacteria</taxon>
        <taxon>Bacillati</taxon>
        <taxon>Bacillota</taxon>
        <taxon>Bacilli</taxon>
        <taxon>Lactobacillales</taxon>
        <taxon>Lactobacillaceae</taxon>
        <taxon>Levilactobacillus</taxon>
    </lineage>
</organism>
<dbReference type="SUPFAM" id="SSF52309">
    <property type="entry name" value="N-(deoxy)ribosyltransferase-like"/>
    <property type="match status" value="1"/>
</dbReference>